<comment type="similarity">
    <text evidence="8 9">Belongs to the TonB-dependent receptor family.</text>
</comment>
<comment type="caution">
    <text evidence="13">The sequence shown here is derived from an EMBL/GenBank/DDBJ whole genome shotgun (WGS) entry which is preliminary data.</text>
</comment>
<feature type="compositionally biased region" description="Polar residues" evidence="10">
    <location>
        <begin position="15"/>
        <end position="24"/>
    </location>
</feature>
<evidence type="ECO:0000256" key="3">
    <source>
        <dbReference type="ARBA" id="ARBA00022452"/>
    </source>
</evidence>
<dbReference type="Proteomes" id="UP001596111">
    <property type="component" value="Unassembled WGS sequence"/>
</dbReference>
<protein>
    <submittedName>
        <fullName evidence="13">TonB-dependent receptor plug domain-containing protein</fullName>
    </submittedName>
</protein>
<organism evidence="13 14">
    <name type="scientific">Rhodanobacter terrae</name>
    <dbReference type="NCBI Taxonomy" id="418647"/>
    <lineage>
        <taxon>Bacteria</taxon>
        <taxon>Pseudomonadati</taxon>
        <taxon>Pseudomonadota</taxon>
        <taxon>Gammaproteobacteria</taxon>
        <taxon>Lysobacterales</taxon>
        <taxon>Rhodanobacteraceae</taxon>
        <taxon>Rhodanobacter</taxon>
    </lineage>
</organism>
<evidence type="ECO:0000256" key="1">
    <source>
        <dbReference type="ARBA" id="ARBA00004571"/>
    </source>
</evidence>
<keyword evidence="4 8" id="KW-0812">Transmembrane</keyword>
<reference evidence="14" key="1">
    <citation type="journal article" date="2019" name="Int. J. Syst. Evol. Microbiol.">
        <title>The Global Catalogue of Microorganisms (GCM) 10K type strain sequencing project: providing services to taxonomists for standard genome sequencing and annotation.</title>
        <authorList>
            <consortium name="The Broad Institute Genomics Platform"/>
            <consortium name="The Broad Institute Genome Sequencing Center for Infectious Disease"/>
            <person name="Wu L."/>
            <person name="Ma J."/>
        </authorList>
    </citation>
    <scope>NUCLEOTIDE SEQUENCE [LARGE SCALE GENOMIC DNA]</scope>
    <source>
        <strain evidence="14">CGMCC 1.13587</strain>
    </source>
</reference>
<dbReference type="PROSITE" id="PS52016">
    <property type="entry name" value="TONB_DEPENDENT_REC_3"/>
    <property type="match status" value="1"/>
</dbReference>
<evidence type="ECO:0000256" key="6">
    <source>
        <dbReference type="ARBA" id="ARBA00023136"/>
    </source>
</evidence>
<dbReference type="SUPFAM" id="SSF56935">
    <property type="entry name" value="Porins"/>
    <property type="match status" value="1"/>
</dbReference>
<keyword evidence="13" id="KW-0675">Receptor</keyword>
<evidence type="ECO:0000256" key="5">
    <source>
        <dbReference type="ARBA" id="ARBA00023077"/>
    </source>
</evidence>
<evidence type="ECO:0000256" key="10">
    <source>
        <dbReference type="SAM" id="MobiDB-lite"/>
    </source>
</evidence>
<keyword evidence="2 8" id="KW-0813">Transport</keyword>
<keyword evidence="7 8" id="KW-0998">Cell outer membrane</keyword>
<accession>A0ABW0T0B8</accession>
<keyword evidence="5 9" id="KW-0798">TonB box</keyword>
<keyword evidence="6 8" id="KW-0472">Membrane</keyword>
<dbReference type="PANTHER" id="PTHR47234">
    <property type="match status" value="1"/>
</dbReference>
<gene>
    <name evidence="13" type="ORF">ACFPPB_16800</name>
</gene>
<sequence>MLVAAPGASEWAVAQNATTDTTTEGRAPVTKAPAKTPPKKSTDKPAAPAVSELSTVTVTGTRIRGGTTPSPVITIGSEQIQQEGFADLGEVIRSVPQNFSGGQNPGIAAGATGGGQGNQNITGGSGLNLRGLGQDASLTLLNGRRMSYGGFTQMVDISAIPVEAVDRIEIVADGASAIYGSDAVGGVGNVILRRDFDGVTVGARYGSATDGGLTTREYTATGGTTWSTGGLIATWKQSDNDPIYASQRGYAKNMYAPSTLYQAGELRSGLLSAHQALGDIGEFRLDTFRTEREIATDLAYATNYEHNAPKTVTSLIAPSLDLFLPGDWTASIGGTWGRENTDVHYAVVTPTTGMSRLSRTGYRNRSRAYEIGAEGPLFSLAGGDARLAVGAGYRSNAFLYRNLISGYTQVDGEVGSRFGYAELNLPLIGPEQGVFGVQRLALTGAFRAEHYDSFGGVTTPKLGLIYSPNADFTVKTSWGKSFKVPTLLQQYLTRDAYLFPAAALGGTGYARGATVLYLTGGNPDLHPERARTRSASLAFHPEALDGLEAELTWFDVGYTDRVVQPLVPAQALSNPAFASFIRVAPSAAELAELLRTFRFTNATGAAYDPAKVVAIAPNLFMNTSRQRAKGLDASGSYRFDLAAGRLTVRGSTSWLHSTQQLSSAQPAYDLAGTLFYPARLNSRIGAVWQQGGFTASLFGNHKSGVTDTARGRKGASFTTFDATLRYDTGARKDAWSDLALELSMQNALDRAPPLYAVTSRTYAPFDSTNYSAIGRYLSLSVSEHW</sequence>
<keyword evidence="3 8" id="KW-1134">Transmembrane beta strand</keyword>
<feature type="domain" description="TonB-dependent receptor-like beta-barrel" evidence="11">
    <location>
        <begin position="297"/>
        <end position="746"/>
    </location>
</feature>
<comment type="subcellular location">
    <subcellularLocation>
        <location evidence="1 8">Cell outer membrane</location>
        <topology evidence="1 8">Multi-pass membrane protein</topology>
    </subcellularLocation>
</comment>
<proteinExistence type="inferred from homology"/>
<evidence type="ECO:0000259" key="12">
    <source>
        <dbReference type="Pfam" id="PF07715"/>
    </source>
</evidence>
<evidence type="ECO:0000256" key="7">
    <source>
        <dbReference type="ARBA" id="ARBA00023237"/>
    </source>
</evidence>
<evidence type="ECO:0000313" key="14">
    <source>
        <dbReference type="Proteomes" id="UP001596111"/>
    </source>
</evidence>
<evidence type="ECO:0000256" key="2">
    <source>
        <dbReference type="ARBA" id="ARBA00022448"/>
    </source>
</evidence>
<dbReference type="PANTHER" id="PTHR47234:SF3">
    <property type="entry name" value="SECRETIN_TONB SHORT N-TERMINAL DOMAIN-CONTAINING PROTEIN"/>
    <property type="match status" value="1"/>
</dbReference>
<dbReference type="EMBL" id="JBHSNG010000024">
    <property type="protein sequence ID" value="MFC5582777.1"/>
    <property type="molecule type" value="Genomic_DNA"/>
</dbReference>
<dbReference type="Pfam" id="PF07715">
    <property type="entry name" value="Plug"/>
    <property type="match status" value="1"/>
</dbReference>
<dbReference type="Gene3D" id="2.40.170.20">
    <property type="entry name" value="TonB-dependent receptor, beta-barrel domain"/>
    <property type="match status" value="1"/>
</dbReference>
<evidence type="ECO:0000259" key="11">
    <source>
        <dbReference type="Pfam" id="PF00593"/>
    </source>
</evidence>
<feature type="region of interest" description="Disordered" evidence="10">
    <location>
        <begin position="102"/>
        <end position="122"/>
    </location>
</feature>
<evidence type="ECO:0000256" key="9">
    <source>
        <dbReference type="RuleBase" id="RU003357"/>
    </source>
</evidence>
<dbReference type="InterPro" id="IPR039426">
    <property type="entry name" value="TonB-dep_rcpt-like"/>
</dbReference>
<name>A0ABW0T0B8_9GAMM</name>
<dbReference type="InterPro" id="IPR000531">
    <property type="entry name" value="Beta-barrel_TonB"/>
</dbReference>
<dbReference type="InterPro" id="IPR036942">
    <property type="entry name" value="Beta-barrel_TonB_sf"/>
</dbReference>
<dbReference type="InterPro" id="IPR037066">
    <property type="entry name" value="Plug_dom_sf"/>
</dbReference>
<dbReference type="RefSeq" id="WP_377329184.1">
    <property type="nucleotide sequence ID" value="NZ_JBHSNG010000024.1"/>
</dbReference>
<evidence type="ECO:0000256" key="8">
    <source>
        <dbReference type="PROSITE-ProRule" id="PRU01360"/>
    </source>
</evidence>
<dbReference type="Pfam" id="PF00593">
    <property type="entry name" value="TonB_dep_Rec_b-barrel"/>
    <property type="match status" value="1"/>
</dbReference>
<dbReference type="InterPro" id="IPR012910">
    <property type="entry name" value="Plug_dom"/>
</dbReference>
<feature type="domain" description="TonB-dependent receptor plug" evidence="12">
    <location>
        <begin position="67"/>
        <end position="187"/>
    </location>
</feature>
<dbReference type="Gene3D" id="2.170.130.10">
    <property type="entry name" value="TonB-dependent receptor, plug domain"/>
    <property type="match status" value="1"/>
</dbReference>
<evidence type="ECO:0000313" key="13">
    <source>
        <dbReference type="EMBL" id="MFC5582777.1"/>
    </source>
</evidence>
<keyword evidence="14" id="KW-1185">Reference proteome</keyword>
<feature type="region of interest" description="Disordered" evidence="10">
    <location>
        <begin position="1"/>
        <end position="51"/>
    </location>
</feature>
<evidence type="ECO:0000256" key="4">
    <source>
        <dbReference type="ARBA" id="ARBA00022692"/>
    </source>
</evidence>